<reference evidence="2" key="2">
    <citation type="submission" date="2023-06" db="EMBL/GenBank/DDBJ databases">
        <authorList>
            <person name="Ma L."/>
            <person name="Liu K.-W."/>
            <person name="Li Z."/>
            <person name="Hsiao Y.-Y."/>
            <person name="Qi Y."/>
            <person name="Fu T."/>
            <person name="Tang G."/>
            <person name="Zhang D."/>
            <person name="Sun W.-H."/>
            <person name="Liu D.-K."/>
            <person name="Li Y."/>
            <person name="Chen G.-Z."/>
            <person name="Liu X.-D."/>
            <person name="Liao X.-Y."/>
            <person name="Jiang Y.-T."/>
            <person name="Yu X."/>
            <person name="Hao Y."/>
            <person name="Huang J."/>
            <person name="Zhao X.-W."/>
            <person name="Ke S."/>
            <person name="Chen Y.-Y."/>
            <person name="Wu W.-L."/>
            <person name="Hsu J.-L."/>
            <person name="Lin Y.-F."/>
            <person name="Huang M.-D."/>
            <person name="Li C.-Y."/>
            <person name="Huang L."/>
            <person name="Wang Z.-W."/>
            <person name="Zhao X."/>
            <person name="Zhong W.-Y."/>
            <person name="Peng D.-H."/>
            <person name="Ahmad S."/>
            <person name="Lan S."/>
            <person name="Zhang J.-S."/>
            <person name="Tsai W.-C."/>
            <person name="Van De Peer Y."/>
            <person name="Liu Z.-J."/>
        </authorList>
    </citation>
    <scope>NUCLEOTIDE SEQUENCE</scope>
    <source>
        <strain evidence="2">CP</strain>
        <tissue evidence="2">Leaves</tissue>
    </source>
</reference>
<accession>A0AAV9C4R5</accession>
<proteinExistence type="predicted"/>
<comment type="caution">
    <text evidence="2">The sequence shown here is derived from an EMBL/GenBank/DDBJ whole genome shotgun (WGS) entry which is preliminary data.</text>
</comment>
<dbReference type="EMBL" id="JAUJYO010000021">
    <property type="protein sequence ID" value="KAK1283218.1"/>
    <property type="molecule type" value="Genomic_DNA"/>
</dbReference>
<feature type="signal peptide" evidence="1">
    <location>
        <begin position="1"/>
        <end position="29"/>
    </location>
</feature>
<dbReference type="AlphaFoldDB" id="A0AAV9C4R5"/>
<evidence type="ECO:0000313" key="2">
    <source>
        <dbReference type="EMBL" id="KAK1283218.1"/>
    </source>
</evidence>
<evidence type="ECO:0000256" key="1">
    <source>
        <dbReference type="SAM" id="SignalP"/>
    </source>
</evidence>
<protein>
    <submittedName>
        <fullName evidence="2">Uncharacterized protein</fullName>
    </submittedName>
</protein>
<feature type="chain" id="PRO_5043888737" evidence="1">
    <location>
        <begin position="30"/>
        <end position="147"/>
    </location>
</feature>
<sequence>MKIHKSNQNWLSLLLVIVTITASINPMTGQNTTSYVPAENILLNCGASSGIQIALNGRNWVSDVGSIYAPGIHPLHDGTDLPDPLHLLLPVSLGRKFVRLYFYPSNYSNPNFVVFEWHGEDLTRVGEMTSQRLVIGILMARVNRRGE</sequence>
<organism evidence="2 3">
    <name type="scientific">Acorus calamus</name>
    <name type="common">Sweet flag</name>
    <dbReference type="NCBI Taxonomy" id="4465"/>
    <lineage>
        <taxon>Eukaryota</taxon>
        <taxon>Viridiplantae</taxon>
        <taxon>Streptophyta</taxon>
        <taxon>Embryophyta</taxon>
        <taxon>Tracheophyta</taxon>
        <taxon>Spermatophyta</taxon>
        <taxon>Magnoliopsida</taxon>
        <taxon>Liliopsida</taxon>
        <taxon>Acoraceae</taxon>
        <taxon>Acorus</taxon>
    </lineage>
</organism>
<reference evidence="2" key="1">
    <citation type="journal article" date="2023" name="Nat. Commun.">
        <title>Diploid and tetraploid genomes of Acorus and the evolution of monocots.</title>
        <authorList>
            <person name="Ma L."/>
            <person name="Liu K.W."/>
            <person name="Li Z."/>
            <person name="Hsiao Y.Y."/>
            <person name="Qi Y."/>
            <person name="Fu T."/>
            <person name="Tang G.D."/>
            <person name="Zhang D."/>
            <person name="Sun W.H."/>
            <person name="Liu D.K."/>
            <person name="Li Y."/>
            <person name="Chen G.Z."/>
            <person name="Liu X.D."/>
            <person name="Liao X.Y."/>
            <person name="Jiang Y.T."/>
            <person name="Yu X."/>
            <person name="Hao Y."/>
            <person name="Huang J."/>
            <person name="Zhao X.W."/>
            <person name="Ke S."/>
            <person name="Chen Y.Y."/>
            <person name="Wu W.L."/>
            <person name="Hsu J.L."/>
            <person name="Lin Y.F."/>
            <person name="Huang M.D."/>
            <person name="Li C.Y."/>
            <person name="Huang L."/>
            <person name="Wang Z.W."/>
            <person name="Zhao X."/>
            <person name="Zhong W.Y."/>
            <person name="Peng D.H."/>
            <person name="Ahmad S."/>
            <person name="Lan S."/>
            <person name="Zhang J.S."/>
            <person name="Tsai W.C."/>
            <person name="Van de Peer Y."/>
            <person name="Liu Z.J."/>
        </authorList>
    </citation>
    <scope>NUCLEOTIDE SEQUENCE</scope>
    <source>
        <strain evidence="2">CP</strain>
    </source>
</reference>
<dbReference type="Proteomes" id="UP001180020">
    <property type="component" value="Unassembled WGS sequence"/>
</dbReference>
<gene>
    <name evidence="2" type="ORF">QJS10_CPB21g01800</name>
</gene>
<evidence type="ECO:0000313" key="3">
    <source>
        <dbReference type="Proteomes" id="UP001180020"/>
    </source>
</evidence>
<keyword evidence="1" id="KW-0732">Signal</keyword>
<keyword evidence="3" id="KW-1185">Reference proteome</keyword>
<name>A0AAV9C4R5_ACOCL</name>